<feature type="compositionally biased region" description="Basic and acidic residues" evidence="2">
    <location>
        <begin position="136"/>
        <end position="146"/>
    </location>
</feature>
<proteinExistence type="predicted"/>
<keyword evidence="4" id="KW-1185">Reference proteome</keyword>
<gene>
    <name evidence="3" type="ORF">ARB_06288</name>
</gene>
<protein>
    <submittedName>
        <fullName evidence="3">Uncharacterized protein</fullName>
    </submittedName>
</protein>
<feature type="coiled-coil region" evidence="1">
    <location>
        <begin position="67"/>
        <end position="94"/>
    </location>
</feature>
<comment type="caution">
    <text evidence="3">The sequence shown here is derived from an EMBL/GenBank/DDBJ whole genome shotgun (WGS) entry which is preliminary data.</text>
</comment>
<dbReference type="HOGENOM" id="CLU_1703775_0_0_1"/>
<dbReference type="KEGG" id="abe:ARB_06288"/>
<evidence type="ECO:0000313" key="4">
    <source>
        <dbReference type="Proteomes" id="UP000008866"/>
    </source>
</evidence>
<dbReference type="GeneID" id="9520885"/>
<dbReference type="EMBL" id="ABSU01000005">
    <property type="protein sequence ID" value="EFE34525.1"/>
    <property type="molecule type" value="Genomic_DNA"/>
</dbReference>
<name>D4APY1_ARTBC</name>
<evidence type="ECO:0000256" key="2">
    <source>
        <dbReference type="SAM" id="MobiDB-lite"/>
    </source>
</evidence>
<dbReference type="RefSeq" id="XP_003015165.1">
    <property type="nucleotide sequence ID" value="XM_003015119.1"/>
</dbReference>
<accession>D4APY1</accession>
<keyword evidence="1" id="KW-0175">Coiled coil</keyword>
<reference evidence="4" key="1">
    <citation type="journal article" date="2011" name="Genome Biol.">
        <title>Comparative and functional genomics provide insights into the pathogenicity of dermatophytic fungi.</title>
        <authorList>
            <person name="Burmester A."/>
            <person name="Shelest E."/>
            <person name="Gloeckner G."/>
            <person name="Heddergott C."/>
            <person name="Schindler S."/>
            <person name="Staib P."/>
            <person name="Heidel A."/>
            <person name="Felder M."/>
            <person name="Petzold A."/>
            <person name="Szafranski K."/>
            <person name="Feuermann M."/>
            <person name="Pedruzzi I."/>
            <person name="Priebe S."/>
            <person name="Groth M."/>
            <person name="Winkler R."/>
            <person name="Li W."/>
            <person name="Kniemeyer O."/>
            <person name="Schroeckh V."/>
            <person name="Hertweck C."/>
            <person name="Hube B."/>
            <person name="White T.C."/>
            <person name="Platzer M."/>
            <person name="Guthke R."/>
            <person name="Heitman J."/>
            <person name="Woestemeyer J."/>
            <person name="Zipfel P.F."/>
            <person name="Monod M."/>
            <person name="Brakhage A.A."/>
        </authorList>
    </citation>
    <scope>NUCLEOTIDE SEQUENCE [LARGE SCALE GENOMIC DNA]</scope>
    <source>
        <strain evidence="4">ATCC MYA-4681 / CBS 112371</strain>
    </source>
</reference>
<dbReference type="AlphaFoldDB" id="D4APY1"/>
<evidence type="ECO:0000256" key="1">
    <source>
        <dbReference type="SAM" id="Coils"/>
    </source>
</evidence>
<dbReference type="Proteomes" id="UP000008866">
    <property type="component" value="Unassembled WGS sequence"/>
</dbReference>
<sequence length="154" mass="17864">MTVSTTSIHQSSQLTSKNFMKKKTMPLYQREQAMTDVPASTAVVMPAMLPSMALPSCRSLFPTEDANRSVADDYQEEEEEEEEVKLKLKLKSKKRPLKSFPFRLARQVTWPDHDICKQRKLGSTWISVETADREEEEKKKREEEKKRKAQVLLC</sequence>
<evidence type="ECO:0000313" key="3">
    <source>
        <dbReference type="EMBL" id="EFE34525.1"/>
    </source>
</evidence>
<feature type="region of interest" description="Disordered" evidence="2">
    <location>
        <begin position="130"/>
        <end position="154"/>
    </location>
</feature>
<organism evidence="3 4">
    <name type="scientific">Arthroderma benhamiae (strain ATCC MYA-4681 / CBS 112371)</name>
    <name type="common">Trichophyton mentagrophytes</name>
    <dbReference type="NCBI Taxonomy" id="663331"/>
    <lineage>
        <taxon>Eukaryota</taxon>
        <taxon>Fungi</taxon>
        <taxon>Dikarya</taxon>
        <taxon>Ascomycota</taxon>
        <taxon>Pezizomycotina</taxon>
        <taxon>Eurotiomycetes</taxon>
        <taxon>Eurotiomycetidae</taxon>
        <taxon>Onygenales</taxon>
        <taxon>Arthrodermataceae</taxon>
        <taxon>Trichophyton</taxon>
    </lineage>
</organism>